<dbReference type="PANTHER" id="PTHR35532:SF5">
    <property type="entry name" value="CARBOHYDRATE-BINDING DOMAIN-CONTAINING PROTEIN"/>
    <property type="match status" value="1"/>
</dbReference>
<name>A0AAW9SA27_9BACT</name>
<protein>
    <recommendedName>
        <fullName evidence="3">Peptide-N(4)-(N-acetyl-beta-glucosaminyl)asparagine amidase</fullName>
    </recommendedName>
</protein>
<evidence type="ECO:0008006" key="3">
    <source>
        <dbReference type="Google" id="ProtNLM"/>
    </source>
</evidence>
<sequence>MYRYRSAITNYFHPVPEKVRTVLAAAEANREELQKVIEHYQNPEDSLKLKAAYFLIEHMYLHGNPNVSLNENASIDIFAYKEKPKDEVIRELDSLKRLGQIYFQRGKPTVDHHSVNAGLLIDNIEQAFTAWQLPWARQLNFQQFCEFILPYRAHQEPLEAGWRKYFRQKYLPAIDTLSLSNDLFAICKVINQDLQKDYGYKLARFYVPRELSLSEARRLGGGMCEDLTNVTTYAMRANGVPVAVDFTPFWPRTNYGHQWLALLSDKGTNQWFDGTYNHPKPDKTSRVVAKAYRYTYAAQANKLHQLRGQEEEVPGFMNLQNYRDVTALYTEVRDFTVSLERTLPDGHHIAYAAVFNVNTWKPIHWGKVENKKVTFTDMGKNVVYLPVGYQHGRTLPLTSPVLFTQNGTVKSLTPDITKRQTIQVEHYPHLRNGNAIEKGKNYALYYWDYDWIKVAKKQAKGTSITFENVPSNAVYRVVPEDQSEARIFLYQEGKQLMY</sequence>
<gene>
    <name evidence="1" type="ORF">AAG747_18055</name>
</gene>
<comment type="caution">
    <text evidence="1">The sequence shown here is derived from an EMBL/GenBank/DDBJ whole genome shotgun (WGS) entry which is preliminary data.</text>
</comment>
<dbReference type="InterPro" id="IPR038765">
    <property type="entry name" value="Papain-like_cys_pep_sf"/>
</dbReference>
<evidence type="ECO:0000313" key="1">
    <source>
        <dbReference type="EMBL" id="MEN7549834.1"/>
    </source>
</evidence>
<dbReference type="Proteomes" id="UP001403385">
    <property type="component" value="Unassembled WGS sequence"/>
</dbReference>
<dbReference type="RefSeq" id="WP_346822612.1">
    <property type="nucleotide sequence ID" value="NZ_JBDKWZ010000010.1"/>
</dbReference>
<keyword evidence="2" id="KW-1185">Reference proteome</keyword>
<evidence type="ECO:0000313" key="2">
    <source>
        <dbReference type="Proteomes" id="UP001403385"/>
    </source>
</evidence>
<dbReference type="EMBL" id="JBDKWZ010000010">
    <property type="protein sequence ID" value="MEN7549834.1"/>
    <property type="molecule type" value="Genomic_DNA"/>
</dbReference>
<proteinExistence type="predicted"/>
<dbReference type="AlphaFoldDB" id="A0AAW9SA27"/>
<organism evidence="1 2">
    <name type="scientific">Rapidithrix thailandica</name>
    <dbReference type="NCBI Taxonomy" id="413964"/>
    <lineage>
        <taxon>Bacteria</taxon>
        <taxon>Pseudomonadati</taxon>
        <taxon>Bacteroidota</taxon>
        <taxon>Cytophagia</taxon>
        <taxon>Cytophagales</taxon>
        <taxon>Flammeovirgaceae</taxon>
        <taxon>Rapidithrix</taxon>
    </lineage>
</organism>
<accession>A0AAW9SA27</accession>
<dbReference type="SUPFAM" id="SSF54001">
    <property type="entry name" value="Cysteine proteinases"/>
    <property type="match status" value="1"/>
</dbReference>
<dbReference type="PANTHER" id="PTHR35532">
    <property type="entry name" value="SIMILAR TO POLYHYDROXYALKANOATE DEPOLYMERASE"/>
    <property type="match status" value="1"/>
</dbReference>
<reference evidence="1 2" key="1">
    <citation type="submission" date="2024-04" db="EMBL/GenBank/DDBJ databases">
        <title>Novel genus in family Flammeovirgaceae.</title>
        <authorList>
            <person name="Nguyen T.H."/>
            <person name="Vuong T.Q."/>
            <person name="Le H."/>
            <person name="Kim S.-G."/>
        </authorList>
    </citation>
    <scope>NUCLEOTIDE SEQUENCE [LARGE SCALE GENOMIC DNA]</scope>
    <source>
        <strain evidence="1 2">JCM 23209</strain>
    </source>
</reference>